<reference evidence="4" key="1">
    <citation type="submission" date="2023-04" db="EMBL/GenBank/DDBJ databases">
        <title>Phytophthora fragariaefolia NBRC 109709.</title>
        <authorList>
            <person name="Ichikawa N."/>
            <person name="Sato H."/>
            <person name="Tonouchi N."/>
        </authorList>
    </citation>
    <scope>NUCLEOTIDE SEQUENCE</scope>
    <source>
        <strain evidence="4">NBRC 109709</strain>
    </source>
</reference>
<proteinExistence type="predicted"/>
<feature type="domain" description="Apple" evidence="3">
    <location>
        <begin position="110"/>
        <end position="184"/>
    </location>
</feature>
<dbReference type="Pfam" id="PF14295">
    <property type="entry name" value="PAN_4"/>
    <property type="match status" value="4"/>
</dbReference>
<evidence type="ECO:0000256" key="1">
    <source>
        <dbReference type="ARBA" id="ARBA00022737"/>
    </source>
</evidence>
<dbReference type="OrthoDB" id="568194at2759"/>
<dbReference type="AlphaFoldDB" id="A0A9W7D0J7"/>
<comment type="caution">
    <text evidence="4">The sequence shown here is derived from an EMBL/GenBank/DDBJ whole genome shotgun (WGS) entry which is preliminary data.</text>
</comment>
<dbReference type="PROSITE" id="PS50948">
    <property type="entry name" value="PAN"/>
    <property type="match status" value="1"/>
</dbReference>
<accession>A0A9W7D0J7</accession>
<dbReference type="InterPro" id="IPR003609">
    <property type="entry name" value="Pan_app"/>
</dbReference>
<keyword evidence="2" id="KW-1015">Disulfide bond</keyword>
<dbReference type="PANTHER" id="PTHR33946:SF4">
    <property type="entry name" value="COAGULATION FACTOR XI"/>
    <property type="match status" value="1"/>
</dbReference>
<dbReference type="GO" id="GO:0006508">
    <property type="term" value="P:proteolysis"/>
    <property type="evidence" value="ECO:0007669"/>
    <property type="project" value="InterPro"/>
</dbReference>
<dbReference type="InterPro" id="IPR000177">
    <property type="entry name" value="Apple"/>
</dbReference>
<evidence type="ECO:0000313" key="4">
    <source>
        <dbReference type="EMBL" id="GMF52348.1"/>
    </source>
</evidence>
<keyword evidence="1" id="KW-0677">Repeat</keyword>
<dbReference type="CDD" id="cd01100">
    <property type="entry name" value="APPLE_Factor_XI_like"/>
    <property type="match status" value="2"/>
</dbReference>
<dbReference type="GO" id="GO:0005576">
    <property type="term" value="C:extracellular region"/>
    <property type="evidence" value="ECO:0007669"/>
    <property type="project" value="InterPro"/>
</dbReference>
<dbReference type="PANTHER" id="PTHR33946">
    <property type="match status" value="1"/>
</dbReference>
<dbReference type="Gene3D" id="3.50.4.10">
    <property type="entry name" value="Hepatocyte Growth Factor"/>
    <property type="match status" value="4"/>
</dbReference>
<evidence type="ECO:0000259" key="3">
    <source>
        <dbReference type="PROSITE" id="PS50948"/>
    </source>
</evidence>
<dbReference type="SMART" id="SM00223">
    <property type="entry name" value="APPLE"/>
    <property type="match status" value="3"/>
</dbReference>
<protein>
    <submittedName>
        <fullName evidence="4">Unnamed protein product</fullName>
    </submittedName>
</protein>
<evidence type="ECO:0000256" key="2">
    <source>
        <dbReference type="ARBA" id="ARBA00023157"/>
    </source>
</evidence>
<organism evidence="4 5">
    <name type="scientific">Phytophthora fragariaefolia</name>
    <dbReference type="NCBI Taxonomy" id="1490495"/>
    <lineage>
        <taxon>Eukaryota</taxon>
        <taxon>Sar</taxon>
        <taxon>Stramenopiles</taxon>
        <taxon>Oomycota</taxon>
        <taxon>Peronosporomycetes</taxon>
        <taxon>Peronosporales</taxon>
        <taxon>Peronosporaceae</taxon>
        <taxon>Phytophthora</taxon>
    </lineage>
</organism>
<dbReference type="Proteomes" id="UP001165121">
    <property type="component" value="Unassembled WGS sequence"/>
</dbReference>
<keyword evidence="5" id="KW-1185">Reference proteome</keyword>
<sequence length="326" mass="34781">MYRKAETSPMKLVTALVACTSAGRALGAPGECVIEHGFDYVGNDLFGVASIDASDCCRQCQTYATAGCRAYSWTPHQGGTCWLKRGRGSVAVDADAKSGTIASFRFADTCVLEHGVDYEGRDLTSVQANDAAACCGICEQFPGCRAFTFTSFNGGTCWLKSGKGNMLVDSDATSAQVYVEEPTCGLEYDIDYVGNDIGSARAAEPKQCCALCEGFGGCRAFTWSDYQGGTCWFKNRKDAVNWELGVESGQVFSNPAAPSCTLELHVEYMGENIGSIPNQTPYGCCSACMKTVGCGAFSWNEDVGVCYLKSTKGEAQESARFFSSVV</sequence>
<dbReference type="EMBL" id="BSXT01003078">
    <property type="protein sequence ID" value="GMF52348.1"/>
    <property type="molecule type" value="Genomic_DNA"/>
</dbReference>
<gene>
    <name evidence="4" type="ORF">Pfra01_002140600</name>
</gene>
<name>A0A9W7D0J7_9STRA</name>
<evidence type="ECO:0000313" key="5">
    <source>
        <dbReference type="Proteomes" id="UP001165121"/>
    </source>
</evidence>